<dbReference type="InterPro" id="IPR000652">
    <property type="entry name" value="Triosephosphate_isomerase"/>
</dbReference>
<comment type="subunit">
    <text evidence="6 7">Homodimer.</text>
</comment>
<evidence type="ECO:0000313" key="8">
    <source>
        <dbReference type="EMBL" id="MCY1714998.1"/>
    </source>
</evidence>
<keyword evidence="3 6" id="KW-0963">Cytoplasm</keyword>
<evidence type="ECO:0000256" key="1">
    <source>
        <dbReference type="ARBA" id="ARBA00007422"/>
    </source>
</evidence>
<feature type="active site" description="Proton acceptor" evidence="6">
    <location>
        <position position="172"/>
    </location>
</feature>
<evidence type="ECO:0000256" key="6">
    <source>
        <dbReference type="HAMAP-Rule" id="MF_00147"/>
    </source>
</evidence>
<dbReference type="PROSITE" id="PS00171">
    <property type="entry name" value="TIM_1"/>
    <property type="match status" value="1"/>
</dbReference>
<gene>
    <name evidence="6" type="primary">tpiA</name>
    <name evidence="8" type="ORF">OUY18_12140</name>
</gene>
<proteinExistence type="inferred from homology"/>
<dbReference type="InterPro" id="IPR013785">
    <property type="entry name" value="Aldolase_TIM"/>
</dbReference>
<sequence>MERRKKIYLGTNTKMYKTTEQTVAFLKRLNELTQDISRDRMELFVIPSYTTLTAARESVPRESILLGAQNMGWEEQGQFTGEISPLMLREAGMDIVMVGHSERRHVFRETDAEENKKVLCALQHAFRPLLCVGETAEEKDFGIAEEVLRTQLKVGFHGVTPEQAKTVWVAYEPVWAIGVNGVPASKEYADHIHKVIRDTLAERFGAEIGGDIPVLYGGSVNPQNAEGLIRMPYIDGLFIGRSAWDADNFNSIIRTVLPLFEEKRKKEAAV</sequence>
<dbReference type="PROSITE" id="PS51440">
    <property type="entry name" value="TIM_2"/>
    <property type="match status" value="1"/>
</dbReference>
<accession>A0ABT4BY83</accession>
<dbReference type="CDD" id="cd00311">
    <property type="entry name" value="TIM"/>
    <property type="match status" value="1"/>
</dbReference>
<evidence type="ECO:0000256" key="7">
    <source>
        <dbReference type="RuleBase" id="RU363013"/>
    </source>
</evidence>
<dbReference type="NCBIfam" id="NF000722">
    <property type="entry name" value="PRK00042.2-1"/>
    <property type="match status" value="1"/>
</dbReference>
<feature type="binding site" evidence="6">
    <location>
        <begin position="12"/>
        <end position="14"/>
    </location>
    <ligand>
        <name>substrate</name>
    </ligand>
</feature>
<comment type="caution">
    <text evidence="6">Lacks conserved residue(s) required for the propagation of feature annotation.</text>
</comment>
<dbReference type="Pfam" id="PF00121">
    <property type="entry name" value="TIM"/>
    <property type="match status" value="1"/>
</dbReference>
<evidence type="ECO:0000313" key="9">
    <source>
        <dbReference type="Proteomes" id="UP001082703"/>
    </source>
</evidence>
<dbReference type="HAMAP" id="MF_00147_B">
    <property type="entry name" value="TIM_B"/>
    <property type="match status" value="1"/>
</dbReference>
<keyword evidence="5 6" id="KW-0413">Isomerase</keyword>
<dbReference type="InterPro" id="IPR022896">
    <property type="entry name" value="TrioseP_Isoase_bac/euk"/>
</dbReference>
<dbReference type="PANTHER" id="PTHR21139:SF42">
    <property type="entry name" value="TRIOSEPHOSPHATE ISOMERASE"/>
    <property type="match status" value="1"/>
</dbReference>
<feature type="binding site" evidence="6">
    <location>
        <position position="219"/>
    </location>
    <ligand>
        <name>substrate</name>
    </ligand>
</feature>
<dbReference type="NCBIfam" id="TIGR00419">
    <property type="entry name" value="tim"/>
    <property type="match status" value="1"/>
</dbReference>
<dbReference type="GO" id="GO:0004807">
    <property type="term" value="F:triose-phosphate isomerase activity"/>
    <property type="evidence" value="ECO:0007669"/>
    <property type="project" value="UniProtKB-EC"/>
</dbReference>
<evidence type="ECO:0000256" key="3">
    <source>
        <dbReference type="ARBA" id="ARBA00022490"/>
    </source>
</evidence>
<evidence type="ECO:0000256" key="2">
    <source>
        <dbReference type="ARBA" id="ARBA00022432"/>
    </source>
</evidence>
<keyword evidence="9" id="KW-1185">Reference proteome</keyword>
<comment type="caution">
    <text evidence="8">The sequence shown here is derived from an EMBL/GenBank/DDBJ whole genome shotgun (WGS) entry which is preliminary data.</text>
</comment>
<comment type="similarity">
    <text evidence="1 6 7">Belongs to the triosephosphate isomerase family.</text>
</comment>
<feature type="active site" description="Electrophile" evidence="6">
    <location>
        <position position="100"/>
    </location>
</feature>
<dbReference type="EMBL" id="JAPOHA010000014">
    <property type="protein sequence ID" value="MCY1714998.1"/>
    <property type="molecule type" value="Genomic_DNA"/>
</dbReference>
<organism evidence="8 9">
    <name type="scientific">Caproiciproducens galactitolivorans</name>
    <dbReference type="NCBI Taxonomy" id="642589"/>
    <lineage>
        <taxon>Bacteria</taxon>
        <taxon>Bacillati</taxon>
        <taxon>Bacillota</taxon>
        <taxon>Clostridia</taxon>
        <taxon>Eubacteriales</taxon>
        <taxon>Acutalibacteraceae</taxon>
        <taxon>Caproiciproducens</taxon>
    </lineage>
</organism>
<comment type="pathway">
    <text evidence="6 7">Carbohydrate degradation; glycolysis; D-glyceraldehyde 3-phosphate from glycerone phosphate: step 1/1.</text>
</comment>
<evidence type="ECO:0000256" key="4">
    <source>
        <dbReference type="ARBA" id="ARBA00023152"/>
    </source>
</evidence>
<protein>
    <recommendedName>
        <fullName evidence="6 7">Triosephosphate isomerase</fullName>
        <shortName evidence="6">TIM</shortName>
        <shortName evidence="6">TPI</shortName>
        <ecNumber evidence="6 7">5.3.1.1</ecNumber>
    </recommendedName>
    <alternativeName>
        <fullName evidence="6">Triose-phosphate isomerase</fullName>
    </alternativeName>
</protein>
<dbReference type="PANTHER" id="PTHR21139">
    <property type="entry name" value="TRIOSEPHOSPHATE ISOMERASE"/>
    <property type="match status" value="1"/>
</dbReference>
<comment type="function">
    <text evidence="6">Involved in the gluconeogenesis. Catalyzes stereospecifically the conversion of dihydroxyacetone phosphate (DHAP) to D-glyceraldehyde-3-phosphate (G3P).</text>
</comment>
<comment type="pathway">
    <text evidence="6 7">Carbohydrate biosynthesis; gluconeogenesis.</text>
</comment>
<keyword evidence="2 6" id="KW-0312">Gluconeogenesis</keyword>
<comment type="catalytic activity">
    <reaction evidence="6 7">
        <text>D-glyceraldehyde 3-phosphate = dihydroxyacetone phosphate</text>
        <dbReference type="Rhea" id="RHEA:18585"/>
        <dbReference type="ChEBI" id="CHEBI:57642"/>
        <dbReference type="ChEBI" id="CHEBI:59776"/>
        <dbReference type="EC" id="5.3.1.1"/>
    </reaction>
</comment>
<evidence type="ECO:0000256" key="5">
    <source>
        <dbReference type="ARBA" id="ARBA00023235"/>
    </source>
</evidence>
<feature type="binding site" evidence="6">
    <location>
        <position position="178"/>
    </location>
    <ligand>
        <name>substrate</name>
    </ligand>
</feature>
<dbReference type="EC" id="5.3.1.1" evidence="6 7"/>
<keyword evidence="4 6" id="KW-0324">Glycolysis</keyword>
<comment type="subcellular location">
    <subcellularLocation>
        <location evidence="6 7">Cytoplasm</location>
    </subcellularLocation>
</comment>
<dbReference type="Proteomes" id="UP001082703">
    <property type="component" value="Unassembled WGS sequence"/>
</dbReference>
<reference evidence="8 9" key="1">
    <citation type="submission" date="2022-11" db="EMBL/GenBank/DDBJ databases">
        <authorList>
            <person name="Caiyu Z."/>
        </authorList>
    </citation>
    <scope>NUCLEOTIDE SEQUENCE [LARGE SCALE GENOMIC DNA]</scope>
    <source>
        <strain evidence="8 9">YR-4</strain>
    </source>
</reference>
<dbReference type="SUPFAM" id="SSF51351">
    <property type="entry name" value="Triosephosphate isomerase (TIM)"/>
    <property type="match status" value="1"/>
</dbReference>
<name>A0ABT4BY83_9FIRM</name>
<dbReference type="Gene3D" id="3.20.20.70">
    <property type="entry name" value="Aldolase class I"/>
    <property type="match status" value="1"/>
</dbReference>
<dbReference type="RefSeq" id="WP_268059059.1">
    <property type="nucleotide sequence ID" value="NZ_JAPOHA010000014.1"/>
</dbReference>
<dbReference type="InterPro" id="IPR020861">
    <property type="entry name" value="Triosephosphate_isomerase_AS"/>
</dbReference>
<dbReference type="InterPro" id="IPR035990">
    <property type="entry name" value="TIM_sf"/>
</dbReference>